<accession>A0A2B7WK48</accession>
<dbReference type="STRING" id="1447875.A0A2B7WK48"/>
<keyword evidence="4" id="KW-1185">Reference proteome</keyword>
<dbReference type="PRINTS" id="PR01270">
    <property type="entry name" value="HDASUPER"/>
</dbReference>
<dbReference type="PANTHER" id="PTHR47558:SF1">
    <property type="entry name" value="HISTONE DEACETYLASE HOS3"/>
    <property type="match status" value="1"/>
</dbReference>
<feature type="domain" description="Histone deacetylase" evidence="2">
    <location>
        <begin position="267"/>
        <end position="602"/>
    </location>
</feature>
<feature type="compositionally biased region" description="Low complexity" evidence="1">
    <location>
        <begin position="1118"/>
        <end position="1127"/>
    </location>
</feature>
<dbReference type="AlphaFoldDB" id="A0A2B7WK48"/>
<gene>
    <name evidence="3" type="ORF">AJ79_09383</name>
</gene>
<dbReference type="GO" id="GO:0005634">
    <property type="term" value="C:nucleus"/>
    <property type="evidence" value="ECO:0007669"/>
    <property type="project" value="TreeGrafter"/>
</dbReference>
<feature type="compositionally biased region" description="Low complexity" evidence="1">
    <location>
        <begin position="1041"/>
        <end position="1058"/>
    </location>
</feature>
<feature type="compositionally biased region" description="Polar residues" evidence="1">
    <location>
        <begin position="104"/>
        <end position="147"/>
    </location>
</feature>
<feature type="compositionally biased region" description="Polar residues" evidence="1">
    <location>
        <begin position="28"/>
        <end position="37"/>
    </location>
</feature>
<dbReference type="InterPro" id="IPR053244">
    <property type="entry name" value="HDAC_HD_type_1"/>
</dbReference>
<dbReference type="InterPro" id="IPR000286">
    <property type="entry name" value="HDACs"/>
</dbReference>
<dbReference type="EMBL" id="PDNB01000261">
    <property type="protein sequence ID" value="PGG96976.1"/>
    <property type="molecule type" value="Genomic_DNA"/>
</dbReference>
<dbReference type="Proteomes" id="UP000223968">
    <property type="component" value="Unassembled WGS sequence"/>
</dbReference>
<reference evidence="3 4" key="1">
    <citation type="submission" date="2017-10" db="EMBL/GenBank/DDBJ databases">
        <title>Comparative genomics in systemic dimorphic fungi from Ajellomycetaceae.</title>
        <authorList>
            <person name="Munoz J.F."/>
            <person name="Mcewen J.G."/>
            <person name="Clay O.K."/>
            <person name="Cuomo C.A."/>
        </authorList>
    </citation>
    <scope>NUCLEOTIDE SEQUENCE [LARGE SCALE GENOMIC DNA]</scope>
    <source>
        <strain evidence="3 4">UAMH5409</strain>
    </source>
</reference>
<organism evidence="3 4">
    <name type="scientific">Helicocarpus griseus UAMH5409</name>
    <dbReference type="NCBI Taxonomy" id="1447875"/>
    <lineage>
        <taxon>Eukaryota</taxon>
        <taxon>Fungi</taxon>
        <taxon>Dikarya</taxon>
        <taxon>Ascomycota</taxon>
        <taxon>Pezizomycotina</taxon>
        <taxon>Eurotiomycetes</taxon>
        <taxon>Eurotiomycetidae</taxon>
        <taxon>Onygenales</taxon>
        <taxon>Ajellomycetaceae</taxon>
        <taxon>Helicocarpus</taxon>
    </lineage>
</organism>
<feature type="compositionally biased region" description="Polar residues" evidence="1">
    <location>
        <begin position="56"/>
        <end position="69"/>
    </location>
</feature>
<feature type="compositionally biased region" description="Basic and acidic residues" evidence="1">
    <location>
        <begin position="960"/>
        <end position="980"/>
    </location>
</feature>
<feature type="region of interest" description="Disordered" evidence="1">
    <location>
        <begin position="1"/>
        <end position="161"/>
    </location>
</feature>
<name>A0A2B7WK48_9EURO</name>
<evidence type="ECO:0000313" key="3">
    <source>
        <dbReference type="EMBL" id="PGG96976.1"/>
    </source>
</evidence>
<dbReference type="CDD" id="cd09998">
    <property type="entry name" value="HDAC_Hos3"/>
    <property type="match status" value="1"/>
</dbReference>
<dbReference type="PANTHER" id="PTHR47558">
    <property type="entry name" value="HISTONE DEACETYLASE HOS3"/>
    <property type="match status" value="1"/>
</dbReference>
<feature type="compositionally biased region" description="Polar residues" evidence="1">
    <location>
        <begin position="1004"/>
        <end position="1020"/>
    </location>
</feature>
<dbReference type="Pfam" id="PF00850">
    <property type="entry name" value="Hist_deacetyl"/>
    <property type="match status" value="1"/>
</dbReference>
<evidence type="ECO:0000313" key="4">
    <source>
        <dbReference type="Proteomes" id="UP000223968"/>
    </source>
</evidence>
<feature type="compositionally biased region" description="Low complexity" evidence="1">
    <location>
        <begin position="982"/>
        <end position="1003"/>
    </location>
</feature>
<feature type="compositionally biased region" description="Polar residues" evidence="1">
    <location>
        <begin position="828"/>
        <end position="845"/>
    </location>
</feature>
<dbReference type="SUPFAM" id="SSF52768">
    <property type="entry name" value="Arginase/deacetylase"/>
    <property type="match status" value="1"/>
</dbReference>
<dbReference type="Gene3D" id="3.40.800.20">
    <property type="entry name" value="Histone deacetylase domain"/>
    <property type="match status" value="1"/>
</dbReference>
<dbReference type="InterPro" id="IPR023801">
    <property type="entry name" value="His_deacetylse_dom"/>
</dbReference>
<comment type="caution">
    <text evidence="3">The sequence shown here is derived from an EMBL/GenBank/DDBJ whole genome shotgun (WGS) entry which is preliminary data.</text>
</comment>
<dbReference type="GO" id="GO:0010468">
    <property type="term" value="P:regulation of gene expression"/>
    <property type="evidence" value="ECO:0007669"/>
    <property type="project" value="UniProtKB-ARBA"/>
</dbReference>
<dbReference type="InterPro" id="IPR023696">
    <property type="entry name" value="Ureohydrolase_dom_sf"/>
</dbReference>
<proteinExistence type="predicted"/>
<dbReference type="FunFam" id="3.40.800.20:FF:000011">
    <property type="entry name" value="Histone deacetylase HOS3"/>
    <property type="match status" value="1"/>
</dbReference>
<feature type="region of interest" description="Disordered" evidence="1">
    <location>
        <begin position="659"/>
        <end position="681"/>
    </location>
</feature>
<sequence>MEKAQREQQPGFAGRFQRRASNKHPDELTNSFNRLSIATNSATTARSPASPSISPFQSPSRSFDRNNPLSRHDTPSRALADHPPVPRKTPSSSSLRDQRRGSTPGLQKKSSTSSLRSVQNSPHASLSRRPSSNFLSATSPSMHSKNALTGPDSPVLPPLPTASSIAQEHFKKELALHQSTDLQSKTLVIVQDACYGHRFSRPRTSKAGLEQIVERPERLLASVLGVSTAYVRMGRRHEGSPFAPHPDLNLQTLPVPPFQIRKTTRTMRLNSPAVTHVHGTKWMDELQVMCEAAPSRLALNGKELVRPSSSGKDSRPGSPPKLHEGDLYLCAESQNAFEGALGAVCEGVDSVFGPSSTSRAFVSIRPPGHHCSADYPSGFCWINNVHVGIAHAAMSHGLTHAAIIDFDLHHGDGSQDIAWEQNRKAKGASKNAPPHRKTSVGYFSLHDINSYPCEGGDMNKVRNASVCLDNAHGQCIWNVHLDPWKTPSEFWELYNTKYSVILEKARGFLRAQTERLLNSQSSLPPKAAIFISAGFDASEWEGIGMQRHKVNVPTDFYAKFSADIVRMAEEEGLGVDGRVISVLEGGYSDRALTSGVLSHLSGLSDGQTSNPGSGENSVANEMQSRLGLNDLPEAVPEEDPTFDPEWWKLSSLEELERACNTPPMSAPRKVRDKPLPTYCSPTQSSVAKIAAPIRERRSLSSQISTDGAVYLPPPPPIIDWATAAYEMSKVLIPTDRTTVSFQHAELKAEGARTKRDRHSTSEVYELPAAEDQKPMQLREREPKAPTPELQTPRRSSRASRRTTIASISDLPDTSTVPASENSDEMSRHTVSQASRRPSVASTVASTADGASRDSVDGSSRPSSNAGSRRVPTSRPGTSNGNPAEILAVKKSRATSAAKPPTQSVRSSPRKAAAVSHARSVSGAPVPPARSSSINTDTADRELTGLSAGIKRLNIKLKVPSPEEHAAREEERRKAMADKISSRKSQTAKTSKSSSARSSGKTSRPGTASGQASPHPSSTTCDPVKQEALPPVPALNVDLDIDPLTTPDLTSPPLSATSTGAGVSRWLPGTIYQGAHEEPEKRPSPEIKQEEGPSTPHISPPLTPKSLENSGAKPQVTAKPPQQNQQNKLPVFTSTSAIPFAPSPAPASAPAPRQENRSEQ</sequence>
<feature type="region of interest" description="Disordered" evidence="1">
    <location>
        <begin position="304"/>
        <end position="325"/>
    </location>
</feature>
<dbReference type="OrthoDB" id="5232919at2759"/>
<feature type="compositionally biased region" description="Basic and acidic residues" evidence="1">
    <location>
        <begin position="770"/>
        <end position="783"/>
    </location>
</feature>
<evidence type="ECO:0000256" key="1">
    <source>
        <dbReference type="SAM" id="MobiDB-lite"/>
    </source>
</evidence>
<dbReference type="InterPro" id="IPR037138">
    <property type="entry name" value="His_deacetylse_dom_sf"/>
</dbReference>
<feature type="compositionally biased region" description="Polar residues" evidence="1">
    <location>
        <begin position="856"/>
        <end position="866"/>
    </location>
</feature>
<feature type="region of interest" description="Disordered" evidence="1">
    <location>
        <begin position="746"/>
        <end position="1159"/>
    </location>
</feature>
<feature type="compositionally biased region" description="Basic and acidic residues" evidence="1">
    <location>
        <begin position="1074"/>
        <end position="1090"/>
    </location>
</feature>
<feature type="compositionally biased region" description="Low complexity" evidence="1">
    <location>
        <begin position="38"/>
        <end position="55"/>
    </location>
</feature>
<dbReference type="GO" id="GO:0004407">
    <property type="term" value="F:histone deacetylase activity"/>
    <property type="evidence" value="ECO:0007669"/>
    <property type="project" value="TreeGrafter"/>
</dbReference>
<evidence type="ECO:0000259" key="2">
    <source>
        <dbReference type="Pfam" id="PF00850"/>
    </source>
</evidence>
<protein>
    <recommendedName>
        <fullName evidence="2">Histone deacetylase domain-containing protein</fullName>
    </recommendedName>
</protein>
<feature type="compositionally biased region" description="Polar residues" evidence="1">
    <location>
        <begin position="811"/>
        <end position="820"/>
    </location>
</feature>